<dbReference type="GO" id="GO:0016192">
    <property type="term" value="P:vesicle-mediated transport"/>
    <property type="evidence" value="ECO:0007669"/>
    <property type="project" value="InterPro"/>
</dbReference>
<evidence type="ECO:0000259" key="2">
    <source>
        <dbReference type="Pfam" id="PF04871"/>
    </source>
</evidence>
<protein>
    <recommendedName>
        <fullName evidence="2">Uso1/p115-like vesicle tethering protein C-terminal domain-containing protein</fullName>
    </recommendedName>
</protein>
<evidence type="ECO:0000313" key="4">
    <source>
        <dbReference type="Proteomes" id="UP001164286"/>
    </source>
</evidence>
<feature type="region of interest" description="Disordered" evidence="1">
    <location>
        <begin position="76"/>
        <end position="112"/>
    </location>
</feature>
<evidence type="ECO:0000256" key="1">
    <source>
        <dbReference type="SAM" id="MobiDB-lite"/>
    </source>
</evidence>
<dbReference type="Pfam" id="PF04871">
    <property type="entry name" value="Uso1_p115_C"/>
    <property type="match status" value="1"/>
</dbReference>
<sequence length="112" mass="12570">MIPLSGRHQIHSLCAAVKNPDSGVHSSSVNTAAGGGEEEKKRIEELEKELEGVKGKMGENEKEHEDLLVLLEEMSEKRKKDRERIKALGGEVSEDEEEDEELEVDDDKEDKE</sequence>
<feature type="region of interest" description="Disordered" evidence="1">
    <location>
        <begin position="16"/>
        <end position="44"/>
    </location>
</feature>
<accession>A0AA38LWX4</accession>
<feature type="compositionally biased region" description="Basic and acidic residues" evidence="1">
    <location>
        <begin position="76"/>
        <end position="86"/>
    </location>
</feature>
<dbReference type="GO" id="GO:0006886">
    <property type="term" value="P:intracellular protein transport"/>
    <property type="evidence" value="ECO:0007669"/>
    <property type="project" value="InterPro"/>
</dbReference>
<dbReference type="GeneID" id="77729853"/>
<dbReference type="EMBL" id="JAKWFO010000001">
    <property type="protein sequence ID" value="KAI9639252.1"/>
    <property type="molecule type" value="Genomic_DNA"/>
</dbReference>
<reference evidence="3" key="1">
    <citation type="journal article" date="2022" name="G3 (Bethesda)">
        <title>High quality genome of the basidiomycete yeast Dioszegia hungarica PDD-24b-2 isolated from cloud water.</title>
        <authorList>
            <person name="Jarrige D."/>
            <person name="Haridas S."/>
            <person name="Bleykasten-Grosshans C."/>
            <person name="Joly M."/>
            <person name="Nadalig T."/>
            <person name="Sancelme M."/>
            <person name="Vuilleumier S."/>
            <person name="Grigoriev I.V."/>
            <person name="Amato P."/>
            <person name="Bringel F."/>
        </authorList>
    </citation>
    <scope>NUCLEOTIDE SEQUENCE</scope>
    <source>
        <strain evidence="3">PDD-24b-2</strain>
    </source>
</reference>
<gene>
    <name evidence="3" type="ORF">MKK02DRAFT_39548</name>
</gene>
<organism evidence="3 4">
    <name type="scientific">Dioszegia hungarica</name>
    <dbReference type="NCBI Taxonomy" id="4972"/>
    <lineage>
        <taxon>Eukaryota</taxon>
        <taxon>Fungi</taxon>
        <taxon>Dikarya</taxon>
        <taxon>Basidiomycota</taxon>
        <taxon>Agaricomycotina</taxon>
        <taxon>Tremellomycetes</taxon>
        <taxon>Tremellales</taxon>
        <taxon>Bulleribasidiaceae</taxon>
        <taxon>Dioszegia</taxon>
    </lineage>
</organism>
<feature type="domain" description="Uso1/p115-like vesicle tethering protein C-terminal" evidence="2">
    <location>
        <begin position="38"/>
        <end position="109"/>
    </location>
</feature>
<proteinExistence type="predicted"/>
<dbReference type="AlphaFoldDB" id="A0AA38LWX4"/>
<dbReference type="InterPro" id="IPR006955">
    <property type="entry name" value="Uso1_p115_C"/>
</dbReference>
<keyword evidence="4" id="KW-1185">Reference proteome</keyword>
<feature type="compositionally biased region" description="Acidic residues" evidence="1">
    <location>
        <begin position="92"/>
        <end position="112"/>
    </location>
</feature>
<dbReference type="Proteomes" id="UP001164286">
    <property type="component" value="Unassembled WGS sequence"/>
</dbReference>
<comment type="caution">
    <text evidence="3">The sequence shown here is derived from an EMBL/GenBank/DDBJ whole genome shotgun (WGS) entry which is preliminary data.</text>
</comment>
<evidence type="ECO:0000313" key="3">
    <source>
        <dbReference type="EMBL" id="KAI9639252.1"/>
    </source>
</evidence>
<dbReference type="RefSeq" id="XP_052949029.1">
    <property type="nucleotide sequence ID" value="XM_053090648.1"/>
</dbReference>
<name>A0AA38LWX4_9TREE</name>